<keyword evidence="1" id="KW-1133">Transmembrane helix</keyword>
<feature type="transmembrane region" description="Helical" evidence="1">
    <location>
        <begin position="65"/>
        <end position="90"/>
    </location>
</feature>
<organism evidence="2 3">
    <name type="scientific">Amorphotheca resinae ATCC 22711</name>
    <dbReference type="NCBI Taxonomy" id="857342"/>
    <lineage>
        <taxon>Eukaryota</taxon>
        <taxon>Fungi</taxon>
        <taxon>Dikarya</taxon>
        <taxon>Ascomycota</taxon>
        <taxon>Pezizomycotina</taxon>
        <taxon>Leotiomycetes</taxon>
        <taxon>Helotiales</taxon>
        <taxon>Amorphothecaceae</taxon>
        <taxon>Amorphotheca</taxon>
    </lineage>
</organism>
<evidence type="ECO:0000256" key="1">
    <source>
        <dbReference type="SAM" id="Phobius"/>
    </source>
</evidence>
<keyword evidence="1" id="KW-0812">Transmembrane</keyword>
<reference evidence="2 3" key="1">
    <citation type="journal article" date="2018" name="New Phytol.">
        <title>Comparative genomics and transcriptomics depict ericoid mycorrhizal fungi as versatile saprotrophs and plant mutualists.</title>
        <authorList>
            <person name="Martino E."/>
            <person name="Morin E."/>
            <person name="Grelet G.A."/>
            <person name="Kuo A."/>
            <person name="Kohler A."/>
            <person name="Daghino S."/>
            <person name="Barry K.W."/>
            <person name="Cichocki N."/>
            <person name="Clum A."/>
            <person name="Dockter R.B."/>
            <person name="Hainaut M."/>
            <person name="Kuo R.C."/>
            <person name="LaButti K."/>
            <person name="Lindahl B.D."/>
            <person name="Lindquist E.A."/>
            <person name="Lipzen A."/>
            <person name="Khouja H.R."/>
            <person name="Magnuson J."/>
            <person name="Murat C."/>
            <person name="Ohm R.A."/>
            <person name="Singer S.W."/>
            <person name="Spatafora J.W."/>
            <person name="Wang M."/>
            <person name="Veneault-Fourrey C."/>
            <person name="Henrissat B."/>
            <person name="Grigoriev I.V."/>
            <person name="Martin F.M."/>
            <person name="Perotto S."/>
        </authorList>
    </citation>
    <scope>NUCLEOTIDE SEQUENCE [LARGE SCALE GENOMIC DNA]</scope>
    <source>
        <strain evidence="2 3">ATCC 22711</strain>
    </source>
</reference>
<keyword evidence="3" id="KW-1185">Reference proteome</keyword>
<dbReference type="AlphaFoldDB" id="A0A2T3AUT3"/>
<gene>
    <name evidence="2" type="ORF">M430DRAFT_21506</name>
</gene>
<feature type="transmembrane region" description="Helical" evidence="1">
    <location>
        <begin position="151"/>
        <end position="171"/>
    </location>
</feature>
<dbReference type="EMBL" id="KZ679015">
    <property type="protein sequence ID" value="PSS12418.1"/>
    <property type="molecule type" value="Genomic_DNA"/>
</dbReference>
<dbReference type="RefSeq" id="XP_024718416.1">
    <property type="nucleotide sequence ID" value="XM_024864524.1"/>
</dbReference>
<proteinExistence type="predicted"/>
<feature type="transmembrane region" description="Helical" evidence="1">
    <location>
        <begin position="111"/>
        <end position="139"/>
    </location>
</feature>
<evidence type="ECO:0000313" key="2">
    <source>
        <dbReference type="EMBL" id="PSS12418.1"/>
    </source>
</evidence>
<sequence>MPLTAPWHLGQRPLKNAQASVQGATTWVDEKLEETNVGAIIAAVASAALSWDTAPTWPWTVTATVYSSLILSLVSVYTGCQQHIAVLRYGKNDNGRERMRQFLRSHSLQGIVWSVPLILLNISILLLIISILIIVWARVVEEPTFGREAKIAIVSGLAGIFGLFCMLLSMIQGVYKLPGEQVIPGSEQQEVPTASAGNSKCLGGGAEDRFRSVDVVSNIAV</sequence>
<dbReference type="InParanoid" id="A0A2T3AUT3"/>
<protein>
    <submittedName>
        <fullName evidence="2">Uncharacterized protein</fullName>
    </submittedName>
</protein>
<dbReference type="Proteomes" id="UP000241818">
    <property type="component" value="Unassembled WGS sequence"/>
</dbReference>
<name>A0A2T3AUT3_AMORE</name>
<accession>A0A2T3AUT3</accession>
<dbReference type="GeneID" id="36572605"/>
<evidence type="ECO:0000313" key="3">
    <source>
        <dbReference type="Proteomes" id="UP000241818"/>
    </source>
</evidence>
<keyword evidence="1" id="KW-0472">Membrane</keyword>